<organism evidence="1 2">
    <name type="scientific">Devosia aurantiaca</name>
    <dbReference type="NCBI Taxonomy" id="2714858"/>
    <lineage>
        <taxon>Bacteria</taxon>
        <taxon>Pseudomonadati</taxon>
        <taxon>Pseudomonadota</taxon>
        <taxon>Alphaproteobacteria</taxon>
        <taxon>Hyphomicrobiales</taxon>
        <taxon>Devosiaceae</taxon>
        <taxon>Devosia</taxon>
    </lineage>
</organism>
<reference evidence="1 2" key="1">
    <citation type="submission" date="2020-02" db="EMBL/GenBank/DDBJ databases">
        <authorList>
            <person name="Khan S.A."/>
            <person name="Jeon C.O."/>
            <person name="Chun B.H."/>
        </authorList>
    </citation>
    <scope>NUCLEOTIDE SEQUENCE [LARGE SCALE GENOMIC DNA]</scope>
    <source>
        <strain evidence="1 2">H239</strain>
    </source>
</reference>
<dbReference type="Pfam" id="PF10387">
    <property type="entry name" value="DUF2442"/>
    <property type="match status" value="1"/>
</dbReference>
<name>A0A6M1SY97_9HYPH</name>
<evidence type="ECO:0000313" key="1">
    <source>
        <dbReference type="EMBL" id="NGP19263.1"/>
    </source>
</evidence>
<comment type="caution">
    <text evidence="1">The sequence shown here is derived from an EMBL/GenBank/DDBJ whole genome shotgun (WGS) entry which is preliminary data.</text>
</comment>
<dbReference type="Gene3D" id="3.30.2020.10">
    <property type="entry name" value="NE0471-like N-terminal domain"/>
    <property type="match status" value="1"/>
</dbReference>
<dbReference type="InterPro" id="IPR018841">
    <property type="entry name" value="DUF2442"/>
</dbReference>
<gene>
    <name evidence="1" type="ORF">G5575_17935</name>
</gene>
<proteinExistence type="predicted"/>
<protein>
    <submittedName>
        <fullName evidence="1">DUF2442 domain-containing protein</fullName>
    </submittedName>
</protein>
<dbReference type="EMBL" id="JAALFG010000005">
    <property type="protein sequence ID" value="NGP19263.1"/>
    <property type="molecule type" value="Genomic_DNA"/>
</dbReference>
<accession>A0A6M1SY97</accession>
<keyword evidence="2" id="KW-1185">Reference proteome</keyword>
<evidence type="ECO:0000313" key="2">
    <source>
        <dbReference type="Proteomes" id="UP000474802"/>
    </source>
</evidence>
<dbReference type="Proteomes" id="UP000474802">
    <property type="component" value="Unassembled WGS sequence"/>
</dbReference>
<dbReference type="SUPFAM" id="SSF143880">
    <property type="entry name" value="NE0471 N-terminal domain-like"/>
    <property type="match status" value="1"/>
</dbReference>
<dbReference type="InterPro" id="IPR036782">
    <property type="entry name" value="NE0471-like_N"/>
</dbReference>
<sequence length="100" mass="11093">MDQDDEMIEAGEPIYKIVRVTPGSGRNIDVEWENGRSAKIDLEARVTHRLVLPALATEETFRSVAVEEWGSGIWWPGIEGAAIPSSLLHAWAEGKDSDFD</sequence>
<dbReference type="RefSeq" id="WP_164535514.1">
    <property type="nucleotide sequence ID" value="NZ_JAALFG010000005.1"/>
</dbReference>
<reference evidence="1 2" key="2">
    <citation type="submission" date="2020-03" db="EMBL/GenBank/DDBJ databases">
        <title>Devosia chinhatensis sp. nov., isolated from a hexachlorocyclohexane (HCH) dump site in India.</title>
        <authorList>
            <person name="Kumar M."/>
            <person name="Lal R."/>
        </authorList>
    </citation>
    <scope>NUCLEOTIDE SEQUENCE [LARGE SCALE GENOMIC DNA]</scope>
    <source>
        <strain evidence="1 2">H239</strain>
    </source>
</reference>
<dbReference type="AlphaFoldDB" id="A0A6M1SY97"/>